<evidence type="ECO:0000256" key="4">
    <source>
        <dbReference type="ARBA" id="ARBA00023186"/>
    </source>
</evidence>
<evidence type="ECO:0000256" key="1">
    <source>
        <dbReference type="ARBA" id="ARBA00022490"/>
    </source>
</evidence>
<evidence type="ECO:0000259" key="7">
    <source>
        <dbReference type="Pfam" id="PF24986"/>
    </source>
</evidence>
<dbReference type="GO" id="GO:0042274">
    <property type="term" value="P:ribosomal small subunit biogenesis"/>
    <property type="evidence" value="ECO:0007669"/>
    <property type="project" value="UniProtKB-UniRule"/>
</dbReference>
<reference evidence="8" key="1">
    <citation type="submission" date="2022-02" db="EMBL/GenBank/DDBJ databases">
        <title>Corynebacterium sp. from urogenital microbiome.</title>
        <authorList>
            <person name="Cappelli E.A."/>
            <person name="Ribeiro T.G."/>
            <person name="Peixe L."/>
        </authorList>
    </citation>
    <scope>NUCLEOTIDE SEQUENCE</scope>
    <source>
        <strain evidence="8">C8Ua_181</strain>
    </source>
</reference>
<dbReference type="Proteomes" id="UP001185631">
    <property type="component" value="Unassembled WGS sequence"/>
</dbReference>
<protein>
    <recommendedName>
        <fullName evidence="5">Ribosome maturation factor RimM</fullName>
    </recommendedName>
</protein>
<dbReference type="GO" id="GO:0043022">
    <property type="term" value="F:ribosome binding"/>
    <property type="evidence" value="ECO:0007669"/>
    <property type="project" value="InterPro"/>
</dbReference>
<dbReference type="Gene3D" id="2.30.30.240">
    <property type="entry name" value="PRC-barrel domain"/>
    <property type="match status" value="1"/>
</dbReference>
<dbReference type="Proteomes" id="UP001146430">
    <property type="component" value="Unassembled WGS sequence"/>
</dbReference>
<dbReference type="SUPFAM" id="SSF50346">
    <property type="entry name" value="PRC-barrel domain"/>
    <property type="match status" value="1"/>
</dbReference>
<organism evidence="8 10">
    <name type="scientific">Corynebacterium curieae</name>
    <dbReference type="NCBI Taxonomy" id="2913500"/>
    <lineage>
        <taxon>Bacteria</taxon>
        <taxon>Bacillati</taxon>
        <taxon>Actinomycetota</taxon>
        <taxon>Actinomycetes</taxon>
        <taxon>Mycobacteriales</taxon>
        <taxon>Corynebacteriaceae</taxon>
        <taxon>Corynebacterium</taxon>
    </lineage>
</organism>
<evidence type="ECO:0000259" key="6">
    <source>
        <dbReference type="Pfam" id="PF01782"/>
    </source>
</evidence>
<comment type="subcellular location">
    <subcellularLocation>
        <location evidence="5">Cytoplasm</location>
    </subcellularLocation>
</comment>
<reference evidence="9 11" key="2">
    <citation type="submission" date="2023-08" db="EMBL/GenBank/DDBJ databases">
        <title>Genomic characterization of the C. tuberculostearicum species complex, a ubiquitous member of the human skin microbiome.</title>
        <authorList>
            <person name="Ahmed N."/>
            <person name="Deming C."/>
            <person name="Conlan S."/>
            <person name="Segre J."/>
        </authorList>
    </citation>
    <scope>NUCLEOTIDE SEQUENCE [LARGE SCALE GENOMIC DNA]</scope>
    <source>
        <strain evidence="9 11">CTNIH19</strain>
    </source>
</reference>
<dbReference type="InterPro" id="IPR036976">
    <property type="entry name" value="RimM_N_sf"/>
</dbReference>
<dbReference type="EMBL" id="JAKMUU010000001">
    <property type="protein sequence ID" value="MCZ9306222.1"/>
    <property type="molecule type" value="Genomic_DNA"/>
</dbReference>
<dbReference type="RefSeq" id="WP_269945451.1">
    <property type="nucleotide sequence ID" value="NZ_JAKMUU010000001.1"/>
</dbReference>
<keyword evidence="1 5" id="KW-0963">Cytoplasm</keyword>
<dbReference type="PANTHER" id="PTHR33692:SF1">
    <property type="entry name" value="RIBOSOME MATURATION FACTOR RIMM"/>
    <property type="match status" value="1"/>
</dbReference>
<dbReference type="InterPro" id="IPR002676">
    <property type="entry name" value="RimM_N"/>
</dbReference>
<evidence type="ECO:0000313" key="10">
    <source>
        <dbReference type="Proteomes" id="UP001146430"/>
    </source>
</evidence>
<comment type="similarity">
    <text evidence="5">Belongs to the RimM family.</text>
</comment>
<comment type="function">
    <text evidence="5">An accessory protein needed during the final step in the assembly of 30S ribosomal subunit, possibly for assembly of the head region. Essential for efficient processing of 16S rRNA. May be needed both before and after RbfA during the maturation of 16S rRNA. It has affinity for free ribosomal 30S subunits but not for 70S ribosomes.</text>
</comment>
<evidence type="ECO:0000256" key="3">
    <source>
        <dbReference type="ARBA" id="ARBA00022552"/>
    </source>
</evidence>
<dbReference type="Pfam" id="PF24986">
    <property type="entry name" value="PRC_RimM"/>
    <property type="match status" value="1"/>
</dbReference>
<keyword evidence="3 5" id="KW-0698">rRNA processing</keyword>
<sequence>MELMIGRVIKSHGVKGEVVVEPTTDEPEVRFAVGEVLHGTQGKKEHALTVKAVRSHKGRLLILFEEVKDRTAADSLRGTKFQAAPLETDDGGFYDHELEGLRVVLGGKGIGDVTGVIHGGSQDLLEVKLDNGREVLVPFVHAIIPEVDLAAGTCTIDPPEGLLDL</sequence>
<evidence type="ECO:0000256" key="2">
    <source>
        <dbReference type="ARBA" id="ARBA00022517"/>
    </source>
</evidence>
<proteinExistence type="inferred from homology"/>
<dbReference type="GO" id="GO:0005840">
    <property type="term" value="C:ribosome"/>
    <property type="evidence" value="ECO:0007669"/>
    <property type="project" value="InterPro"/>
</dbReference>
<dbReference type="InterPro" id="IPR056792">
    <property type="entry name" value="PRC_RimM"/>
</dbReference>
<evidence type="ECO:0000313" key="11">
    <source>
        <dbReference type="Proteomes" id="UP001185631"/>
    </source>
</evidence>
<comment type="domain">
    <text evidence="5">The PRC barrel domain binds ribosomal protein uS19.</text>
</comment>
<feature type="domain" description="Ribosome maturation factor RimM PRC barrel" evidence="7">
    <location>
        <begin position="96"/>
        <end position="162"/>
    </location>
</feature>
<accession>A0A9X3M8L1</accession>
<evidence type="ECO:0000313" key="8">
    <source>
        <dbReference type="EMBL" id="MCZ9306222.1"/>
    </source>
</evidence>
<comment type="caution">
    <text evidence="8">The sequence shown here is derived from an EMBL/GenBank/DDBJ whole genome shotgun (WGS) entry which is preliminary data.</text>
</comment>
<dbReference type="InterPro" id="IPR011961">
    <property type="entry name" value="RimM"/>
</dbReference>
<dbReference type="HAMAP" id="MF_00014">
    <property type="entry name" value="Ribosome_mat_RimM"/>
    <property type="match status" value="1"/>
</dbReference>
<dbReference type="Gene3D" id="2.40.30.60">
    <property type="entry name" value="RimM"/>
    <property type="match status" value="1"/>
</dbReference>
<dbReference type="PANTHER" id="PTHR33692">
    <property type="entry name" value="RIBOSOME MATURATION FACTOR RIMM"/>
    <property type="match status" value="1"/>
</dbReference>
<name>A0A9X3M8L1_9CORY</name>
<keyword evidence="11" id="KW-1185">Reference proteome</keyword>
<keyword evidence="2 5" id="KW-0690">Ribosome biogenesis</keyword>
<dbReference type="GO" id="GO:0006364">
    <property type="term" value="P:rRNA processing"/>
    <property type="evidence" value="ECO:0007669"/>
    <property type="project" value="UniProtKB-UniRule"/>
</dbReference>
<dbReference type="InterPro" id="IPR011033">
    <property type="entry name" value="PRC_barrel-like_sf"/>
</dbReference>
<gene>
    <name evidence="5 8" type="primary">rimM</name>
    <name evidence="8" type="ORF">L8V01_01810</name>
    <name evidence="9" type="ORF">RAE13_00965</name>
</gene>
<feature type="domain" description="RimM N-terminal" evidence="6">
    <location>
        <begin position="5"/>
        <end position="83"/>
    </location>
</feature>
<dbReference type="Pfam" id="PF01782">
    <property type="entry name" value="RimM"/>
    <property type="match status" value="1"/>
</dbReference>
<dbReference type="SUPFAM" id="SSF50447">
    <property type="entry name" value="Translation proteins"/>
    <property type="match status" value="1"/>
</dbReference>
<dbReference type="EMBL" id="JAVBID010000001">
    <property type="protein sequence ID" value="MDV2422987.1"/>
    <property type="molecule type" value="Genomic_DNA"/>
</dbReference>
<evidence type="ECO:0000313" key="9">
    <source>
        <dbReference type="EMBL" id="MDV2422987.1"/>
    </source>
</evidence>
<dbReference type="InterPro" id="IPR009000">
    <property type="entry name" value="Transl_B-barrel_sf"/>
</dbReference>
<keyword evidence="4 5" id="KW-0143">Chaperone</keyword>
<dbReference type="NCBIfam" id="TIGR02273">
    <property type="entry name" value="16S_RimM"/>
    <property type="match status" value="1"/>
</dbReference>
<evidence type="ECO:0000256" key="5">
    <source>
        <dbReference type="HAMAP-Rule" id="MF_00014"/>
    </source>
</evidence>
<dbReference type="AlphaFoldDB" id="A0A9X3M8L1"/>
<dbReference type="GO" id="GO:0005737">
    <property type="term" value="C:cytoplasm"/>
    <property type="evidence" value="ECO:0007669"/>
    <property type="project" value="UniProtKB-SubCell"/>
</dbReference>
<comment type="subunit">
    <text evidence="5">Binds ribosomal protein uS19.</text>
</comment>